<gene>
    <name evidence="3" type="ORF">C7R92_01170</name>
</gene>
<dbReference type="CDD" id="cd06974">
    <property type="entry name" value="TerD_like"/>
    <property type="match status" value="2"/>
</dbReference>
<dbReference type="Pfam" id="PF02342">
    <property type="entry name" value="TerD"/>
    <property type="match status" value="1"/>
</dbReference>
<dbReference type="Proteomes" id="UP000241645">
    <property type="component" value="Unassembled WGS sequence"/>
</dbReference>
<accession>A0ABX5FYM3</accession>
<evidence type="ECO:0000313" key="3">
    <source>
        <dbReference type="EMBL" id="PSK15227.1"/>
    </source>
</evidence>
<evidence type="ECO:0000259" key="2">
    <source>
        <dbReference type="Pfam" id="PF02342"/>
    </source>
</evidence>
<dbReference type="PIRSF" id="PIRSF037118">
    <property type="entry name" value="Tellurite_resistance_TerA"/>
    <property type="match status" value="1"/>
</dbReference>
<dbReference type="Gene3D" id="2.60.60.30">
    <property type="entry name" value="sav2460 like domains"/>
    <property type="match status" value="2"/>
</dbReference>
<dbReference type="RefSeq" id="WP_106832933.1">
    <property type="nucleotide sequence ID" value="NZ_JARMEW010000035.1"/>
</dbReference>
<keyword evidence="4" id="KW-1185">Reference proteome</keyword>
<sequence length="412" mass="45565">MGMTTIKGQKIDVTKSNPGLSKITVELSWTANDGLDLDASAFLIGKSGKVNKEEDFIFYSNPRSTNGSVSLLTGSSERQRFDIDLMNVPLDVEKIAFTLTIYDAVARNHSFNRVSSLCLRILHPSTNSEIIQFPFDSFTIENAIVAGELYRHQGQWKFNAIGSGFHGGLAALCGNFGIEVSQEKTPESKAPEPKPAPKPEPKPEPVVSTSPPISITKIELKKKGEAISLKKTSANLGQLLVNLNWNKGTKQNTGFFGRSKGIDLDLGCLFELSDGYKGCIQALGGNLGDYRDFPYIALDGDDRTGTRSEGENLRINGNNVKEFERILIYAFIYEGVAKWAETDGVVTITQADNPAIEVKMDVHDPRKGVCAVAMIERQGDTFNIRRLVEYFSGHQEMDRYYGWNMRWTVGSK</sequence>
<proteinExistence type="predicted"/>
<reference evidence="3 4" key="1">
    <citation type="submission" date="2018-03" db="EMBL/GenBank/DDBJ databases">
        <title>Brevisbacillus phylogenomics.</title>
        <authorList>
            <person name="Dunlap C."/>
        </authorList>
    </citation>
    <scope>NUCLEOTIDE SEQUENCE [LARGE SCALE GENOMIC DNA]</scope>
    <source>
        <strain evidence="3 4">NRRL B-41110</strain>
    </source>
</reference>
<feature type="region of interest" description="Disordered" evidence="1">
    <location>
        <begin position="182"/>
        <end position="211"/>
    </location>
</feature>
<feature type="domain" description="TerD" evidence="2">
    <location>
        <begin position="1"/>
        <end position="176"/>
    </location>
</feature>
<protein>
    <submittedName>
        <fullName evidence="3">Tellurium resistance protein TerA</fullName>
    </submittedName>
</protein>
<name>A0ABX5FYM3_9BACL</name>
<dbReference type="InterPro" id="IPR051324">
    <property type="entry name" value="Stress/Tellurium_Resist"/>
</dbReference>
<dbReference type="PANTHER" id="PTHR32097:SF17">
    <property type="entry name" value="CAMP-BINDING PROTEIN 1-RELATED"/>
    <property type="match status" value="1"/>
</dbReference>
<dbReference type="GeneID" id="95748758"/>
<feature type="compositionally biased region" description="Basic and acidic residues" evidence="1">
    <location>
        <begin position="182"/>
        <end position="203"/>
    </location>
</feature>
<dbReference type="PANTHER" id="PTHR32097">
    <property type="entry name" value="CAMP-BINDING PROTEIN 1-RELATED"/>
    <property type="match status" value="1"/>
</dbReference>
<evidence type="ECO:0000256" key="1">
    <source>
        <dbReference type="SAM" id="MobiDB-lite"/>
    </source>
</evidence>
<dbReference type="InterPro" id="IPR017115">
    <property type="entry name" value="Tellurite_resistance_TerA"/>
</dbReference>
<evidence type="ECO:0000313" key="4">
    <source>
        <dbReference type="Proteomes" id="UP000241645"/>
    </source>
</evidence>
<organism evidence="3 4">
    <name type="scientific">Brevibacillus porteri</name>
    <dbReference type="NCBI Taxonomy" id="2126350"/>
    <lineage>
        <taxon>Bacteria</taxon>
        <taxon>Bacillati</taxon>
        <taxon>Bacillota</taxon>
        <taxon>Bacilli</taxon>
        <taxon>Bacillales</taxon>
        <taxon>Paenibacillaceae</taxon>
        <taxon>Brevibacillus</taxon>
    </lineage>
</organism>
<dbReference type="EMBL" id="PXZO01000001">
    <property type="protein sequence ID" value="PSK15227.1"/>
    <property type="molecule type" value="Genomic_DNA"/>
</dbReference>
<comment type="caution">
    <text evidence="3">The sequence shown here is derived from an EMBL/GenBank/DDBJ whole genome shotgun (WGS) entry which is preliminary data.</text>
</comment>
<dbReference type="InterPro" id="IPR003325">
    <property type="entry name" value="TerD"/>
</dbReference>